<sequence length="1001" mass="116632">MSFPINQEQIFEATNGGWDLITRFLPEATINKHFRIRKEGTESANVSKKEGIYFVKDWGDPGGFYSQSKHGIHIYSHNTGKTYFESLLSLGEELGLIDKNKTIVKNISSCKFHDYQGEELNDDGFAYVVKEFTPYELEILGPLVTPDTCQKYNLYSLKSYSWLKKIENTQKEFCDVYTVTSSETNPILAFIITEGKTKPKVSLHGINKDVKVEPANPGKEWLKIYQPKSSDKKYRFSYLGKKPKQHIFGLDILKRLTEKEVDVRDDEGRVTGTEPAIEKVKKVIICSGDRDSINMASTGKADAVVWFNSETADITESQIALLFKYSQEVINVPDLDPTGVEAGKKIALEHMDVKTAWLPEEITKRKDFRGNPLKDFTDFMKINSSYDDSEQRELKLKVERFLELARPAKFWSGKWNKRTETTDYKINYKNAFNFLKLNGFFRIKDEKRKDGFYFVKQDKHILKEVSAQEIKDFFNNVLDQKQKEKGLVLFPDDLLNMLIGSEAVSDKKLVNLETKEFDFTDHTFNTQYLFFDKFIWEIKADRVEEINKGYSRYVMENDILNNIIKKQTRHTLNSREIKLEANYVDSKGNLIKGNPFFEIKKDENNNWAVNILRKDCDFMNYLINASRVHWKDEVKNMPASKREAYLKENMFILDKYKTEGTDFGLDDDQVYEQEIHFVNKVYTFGYLLHRFKDPSKAWCVYAMDNEVVDDNESHGRTGKSLLFNNAVRLFMNSKYMGARKKNLLDSDFLYDGITEQTDYVLFDDADKKFQFNQLFTDITGDLNVNPKNQNAYLIPFHQSPKFCITTNYAPFGLDSSTMERILFVSYSDWYHGAKEDMEARSPLHDFQNRFFTEWDDKQWNLFLNFSVQCLQFFLSTKEKIGAPQGNIKLRNLITEIGPVFREWAEVYFDESRLNTDVSKKDAYEALKNYNPSMKTTSATLFKKKLQQFCELKRYVLNPAEKITTSDGRIIRTFNGLAQEMIFIGADKEITDKNDDDPYNVK</sequence>
<dbReference type="KEGG" id="cnk:EG343_21655"/>
<protein>
    <recommendedName>
        <fullName evidence="3">Toprim domain-containing protein</fullName>
    </recommendedName>
</protein>
<dbReference type="EMBL" id="CP033923">
    <property type="protein sequence ID" value="AZA93019.1"/>
    <property type="molecule type" value="Genomic_DNA"/>
</dbReference>
<evidence type="ECO:0000313" key="2">
    <source>
        <dbReference type="Proteomes" id="UP000278288"/>
    </source>
</evidence>
<reference evidence="1 2" key="1">
    <citation type="submission" date="2018-11" db="EMBL/GenBank/DDBJ databases">
        <title>Proposal to divide the Flavobacteriaceae and reorganize its genera based on Amino Acid Identity values calculated from whole genome sequences.</title>
        <authorList>
            <person name="Nicholson A.C."/>
            <person name="Gulvik C.A."/>
            <person name="Whitney A.M."/>
            <person name="Humrighouse B.W."/>
            <person name="Bell M."/>
            <person name="Holmes B."/>
            <person name="Steigerwalt A.G."/>
            <person name="Villarma A."/>
            <person name="Sheth M."/>
            <person name="Batra D."/>
            <person name="Pryor J."/>
            <person name="Bernardet J.-F."/>
            <person name="Hugo C."/>
            <person name="Kampfer P."/>
            <person name="Newman J."/>
            <person name="McQuiston J.R."/>
        </authorList>
    </citation>
    <scope>NUCLEOTIDE SEQUENCE [LARGE SCALE GENOMIC DNA]</scope>
    <source>
        <strain evidence="1 2">G0041</strain>
    </source>
</reference>
<evidence type="ECO:0008006" key="3">
    <source>
        <dbReference type="Google" id="ProtNLM"/>
    </source>
</evidence>
<gene>
    <name evidence="1" type="ORF">EG343_21655</name>
</gene>
<dbReference type="RefSeq" id="WP_123859705.1">
    <property type="nucleotide sequence ID" value="NZ_CP033923.1"/>
</dbReference>
<dbReference type="SUPFAM" id="SSF56731">
    <property type="entry name" value="DNA primase core"/>
    <property type="match status" value="1"/>
</dbReference>
<proteinExistence type="predicted"/>
<accession>A0AAD1DTJ1</accession>
<dbReference type="Proteomes" id="UP000278288">
    <property type="component" value="Chromosome"/>
</dbReference>
<name>A0AAD1DTJ1_CHRNA</name>
<dbReference type="CDD" id="cd00188">
    <property type="entry name" value="TOPRIM"/>
    <property type="match status" value="1"/>
</dbReference>
<evidence type="ECO:0000313" key="1">
    <source>
        <dbReference type="EMBL" id="AZA93019.1"/>
    </source>
</evidence>
<organism evidence="1 2">
    <name type="scientific">Chryseobacterium nakagawai</name>
    <dbReference type="NCBI Taxonomy" id="1241982"/>
    <lineage>
        <taxon>Bacteria</taxon>
        <taxon>Pseudomonadati</taxon>
        <taxon>Bacteroidota</taxon>
        <taxon>Flavobacteriia</taxon>
        <taxon>Flavobacteriales</taxon>
        <taxon>Weeksellaceae</taxon>
        <taxon>Chryseobacterium group</taxon>
        <taxon>Chryseobacterium</taxon>
    </lineage>
</organism>
<dbReference type="AlphaFoldDB" id="A0AAD1DTJ1"/>
<keyword evidence="2" id="KW-1185">Reference proteome</keyword>
<dbReference type="Gene3D" id="3.40.1360.10">
    <property type="match status" value="1"/>
</dbReference>